<dbReference type="InterPro" id="IPR050386">
    <property type="entry name" value="Glycosyl_hydrolase_5"/>
</dbReference>
<comment type="catalytic activity">
    <reaction evidence="11">
        <text>Successive hydrolysis of beta-D-glucose units from the non-reducing ends of (1-&gt;3)-beta-D-glucans, releasing alpha-glucose.</text>
        <dbReference type="EC" id="3.2.1.58"/>
    </reaction>
</comment>
<dbReference type="PANTHER" id="PTHR31297:SF1">
    <property type="entry name" value="GLUCAN 1,3-BETA-GLUCOSIDASE I_II-RELATED"/>
    <property type="match status" value="1"/>
</dbReference>
<comment type="cofactor">
    <cofactor evidence="1">
        <name>Mn(2+)</name>
        <dbReference type="ChEBI" id="CHEBI:29035"/>
    </cofactor>
</comment>
<name>A0A9W9V5Q9_9EURO</name>
<accession>A0A9W9V5Q9</accession>
<dbReference type="SUPFAM" id="SSF51445">
    <property type="entry name" value="(Trans)glycosidases"/>
    <property type="match status" value="1"/>
</dbReference>
<evidence type="ECO:0000256" key="2">
    <source>
        <dbReference type="ARBA" id="ARBA00004613"/>
    </source>
</evidence>
<dbReference type="Proteomes" id="UP001147782">
    <property type="component" value="Unassembled WGS sequence"/>
</dbReference>
<evidence type="ECO:0000256" key="12">
    <source>
        <dbReference type="ARBA" id="ARBA00037254"/>
    </source>
</evidence>
<gene>
    <name evidence="19" type="ORF">N7496_008424</name>
</gene>
<evidence type="ECO:0000256" key="15">
    <source>
        <dbReference type="ARBA" id="ARBA00041265"/>
    </source>
</evidence>
<evidence type="ECO:0000256" key="4">
    <source>
        <dbReference type="ARBA" id="ARBA00011245"/>
    </source>
</evidence>
<evidence type="ECO:0000256" key="7">
    <source>
        <dbReference type="ARBA" id="ARBA00022801"/>
    </source>
</evidence>
<dbReference type="InterPro" id="IPR017853">
    <property type="entry name" value="GH"/>
</dbReference>
<evidence type="ECO:0000256" key="1">
    <source>
        <dbReference type="ARBA" id="ARBA00001936"/>
    </source>
</evidence>
<dbReference type="PANTHER" id="PTHR31297">
    <property type="entry name" value="GLUCAN ENDO-1,6-BETA-GLUCOSIDASE B"/>
    <property type="match status" value="1"/>
</dbReference>
<keyword evidence="20" id="KW-1185">Reference proteome</keyword>
<dbReference type="GO" id="GO:0005576">
    <property type="term" value="C:extracellular region"/>
    <property type="evidence" value="ECO:0007669"/>
    <property type="project" value="UniProtKB-SubCell"/>
</dbReference>
<comment type="function">
    <text evidence="12">Beta-glucanases participate in the metabolism of beta-glucan, the main structural component of the cell wall. It could also function biosynthetically as a transglycosylase.</text>
</comment>
<comment type="subunit">
    <text evidence="4">Monomer.</text>
</comment>
<evidence type="ECO:0000256" key="10">
    <source>
        <dbReference type="ARBA" id="ARBA00023316"/>
    </source>
</evidence>
<organism evidence="19 20">
    <name type="scientific">Penicillium cataractarum</name>
    <dbReference type="NCBI Taxonomy" id="2100454"/>
    <lineage>
        <taxon>Eukaryota</taxon>
        <taxon>Fungi</taxon>
        <taxon>Dikarya</taxon>
        <taxon>Ascomycota</taxon>
        <taxon>Pezizomycotina</taxon>
        <taxon>Eurotiomycetes</taxon>
        <taxon>Eurotiomycetidae</taxon>
        <taxon>Eurotiales</taxon>
        <taxon>Aspergillaceae</taxon>
        <taxon>Penicillium</taxon>
    </lineage>
</organism>
<dbReference type="GeneID" id="81440522"/>
<evidence type="ECO:0000313" key="19">
    <source>
        <dbReference type="EMBL" id="KAJ5368664.1"/>
    </source>
</evidence>
<keyword evidence="9 16" id="KW-0326">Glycosidase</keyword>
<evidence type="ECO:0000256" key="6">
    <source>
        <dbReference type="ARBA" id="ARBA00022729"/>
    </source>
</evidence>
<keyword evidence="8" id="KW-0464">Manganese</keyword>
<evidence type="ECO:0000256" key="8">
    <source>
        <dbReference type="ARBA" id="ARBA00023211"/>
    </source>
</evidence>
<dbReference type="OrthoDB" id="1887033at2759"/>
<proteinExistence type="inferred from homology"/>
<feature type="signal peptide" evidence="17">
    <location>
        <begin position="1"/>
        <end position="22"/>
    </location>
</feature>
<sequence>MTLINKFILYQLLVYLATACRATSTQYLDWKTFNAVGVNLGGWLEQESTIDTMWWSQYSGGAVDEWGLCAHLGSQCGPVLERRYATWITTADIDALGAAGINVLRIPTTYAAWVSVPGSQLYHGNQLSFLSSIANYAINKYGMHIIIDIHSLPGGVNGFPFGEAYGHYGWFNNATALKYSLEAVDAAIDFIQSSNSPQSFTLEPINEPVDVQDLSLFGSPYCLTDSGATYLASYIHQVLSKVQAVNAQIPVMFQGSFKGESYWSSNFSTGTNLVFDVHNYYFEGRLASSANITDYICEDAVTSAGDGKFPTFVGEWSIQAEIDNTFSSRQKALQTGLAAWKKYTRGSSYWTAKFTGNATVSGEGTQADYWSYETFISLGYTGSTSSAVTC</sequence>
<evidence type="ECO:0000256" key="17">
    <source>
        <dbReference type="SAM" id="SignalP"/>
    </source>
</evidence>
<keyword evidence="5" id="KW-0964">Secreted</keyword>
<comment type="caution">
    <text evidence="19">The sequence shown here is derived from an EMBL/GenBank/DDBJ whole genome shotgun (WGS) entry which is preliminary data.</text>
</comment>
<dbReference type="GO" id="GO:0004338">
    <property type="term" value="F:glucan exo-1,3-beta-glucosidase activity"/>
    <property type="evidence" value="ECO:0007669"/>
    <property type="project" value="UniProtKB-EC"/>
</dbReference>
<evidence type="ECO:0000256" key="14">
    <source>
        <dbReference type="ARBA" id="ARBA00041261"/>
    </source>
</evidence>
<dbReference type="EC" id="3.2.1.58" evidence="13"/>
<evidence type="ECO:0000259" key="18">
    <source>
        <dbReference type="Pfam" id="PF00150"/>
    </source>
</evidence>
<reference evidence="19" key="2">
    <citation type="journal article" date="2023" name="IMA Fungus">
        <title>Comparative genomic study of the Penicillium genus elucidates a diverse pangenome and 15 lateral gene transfer events.</title>
        <authorList>
            <person name="Petersen C."/>
            <person name="Sorensen T."/>
            <person name="Nielsen M.R."/>
            <person name="Sondergaard T.E."/>
            <person name="Sorensen J.L."/>
            <person name="Fitzpatrick D.A."/>
            <person name="Frisvad J.C."/>
            <person name="Nielsen K.L."/>
        </authorList>
    </citation>
    <scope>NUCLEOTIDE SEQUENCE</scope>
    <source>
        <strain evidence="19">IBT 29864</strain>
    </source>
</reference>
<dbReference type="GO" id="GO:0009251">
    <property type="term" value="P:glucan catabolic process"/>
    <property type="evidence" value="ECO:0007669"/>
    <property type="project" value="TreeGrafter"/>
</dbReference>
<dbReference type="InterPro" id="IPR001547">
    <property type="entry name" value="Glyco_hydro_5"/>
</dbReference>
<dbReference type="Pfam" id="PF00150">
    <property type="entry name" value="Cellulase"/>
    <property type="match status" value="1"/>
</dbReference>
<evidence type="ECO:0000256" key="11">
    <source>
        <dbReference type="ARBA" id="ARBA00036824"/>
    </source>
</evidence>
<evidence type="ECO:0000256" key="16">
    <source>
        <dbReference type="RuleBase" id="RU361153"/>
    </source>
</evidence>
<evidence type="ECO:0000256" key="3">
    <source>
        <dbReference type="ARBA" id="ARBA00005641"/>
    </source>
</evidence>
<dbReference type="EMBL" id="JAPZBS010000007">
    <property type="protein sequence ID" value="KAJ5368664.1"/>
    <property type="molecule type" value="Genomic_DNA"/>
</dbReference>
<comment type="subcellular location">
    <subcellularLocation>
        <location evidence="2">Secreted</location>
    </subcellularLocation>
</comment>
<keyword evidence="6 17" id="KW-0732">Signal</keyword>
<dbReference type="Gene3D" id="3.20.20.80">
    <property type="entry name" value="Glycosidases"/>
    <property type="match status" value="1"/>
</dbReference>
<keyword evidence="10" id="KW-0961">Cell wall biogenesis/degradation</keyword>
<comment type="similarity">
    <text evidence="3 16">Belongs to the glycosyl hydrolase 5 (cellulase A) family.</text>
</comment>
<evidence type="ECO:0000256" key="5">
    <source>
        <dbReference type="ARBA" id="ARBA00022525"/>
    </source>
</evidence>
<evidence type="ECO:0000313" key="20">
    <source>
        <dbReference type="Proteomes" id="UP001147782"/>
    </source>
</evidence>
<keyword evidence="7 16" id="KW-0378">Hydrolase</keyword>
<feature type="domain" description="Glycoside hydrolase family 5" evidence="18">
    <location>
        <begin position="88"/>
        <end position="353"/>
    </location>
</feature>
<dbReference type="GO" id="GO:0071555">
    <property type="term" value="P:cell wall organization"/>
    <property type="evidence" value="ECO:0007669"/>
    <property type="project" value="UniProtKB-KW"/>
</dbReference>
<feature type="chain" id="PRO_5040912913" description="glucan 1,3-beta-glucosidase" evidence="17">
    <location>
        <begin position="23"/>
        <end position="390"/>
    </location>
</feature>
<evidence type="ECO:0000256" key="9">
    <source>
        <dbReference type="ARBA" id="ARBA00023295"/>
    </source>
</evidence>
<reference evidence="19" key="1">
    <citation type="submission" date="2022-11" db="EMBL/GenBank/DDBJ databases">
        <authorList>
            <person name="Petersen C."/>
        </authorList>
    </citation>
    <scope>NUCLEOTIDE SEQUENCE</scope>
    <source>
        <strain evidence="19">IBT 29864</strain>
    </source>
</reference>
<evidence type="ECO:0000256" key="13">
    <source>
        <dbReference type="ARBA" id="ARBA00038929"/>
    </source>
</evidence>
<protein>
    <recommendedName>
        <fullName evidence="13">glucan 1,3-beta-glucosidase</fullName>
        <ecNumber evidence="13">3.2.1.58</ecNumber>
    </recommendedName>
    <alternativeName>
        <fullName evidence="15">Exo-1,3-beta-glucanase 1</fullName>
    </alternativeName>
    <alternativeName>
        <fullName evidence="14">Exo-1,3-beta-glucanase A</fullName>
    </alternativeName>
</protein>
<dbReference type="PROSITE" id="PS51257">
    <property type="entry name" value="PROKAR_LIPOPROTEIN"/>
    <property type="match status" value="1"/>
</dbReference>
<dbReference type="GO" id="GO:0009986">
    <property type="term" value="C:cell surface"/>
    <property type="evidence" value="ECO:0007669"/>
    <property type="project" value="TreeGrafter"/>
</dbReference>
<dbReference type="RefSeq" id="XP_056553406.1">
    <property type="nucleotide sequence ID" value="XM_056701343.1"/>
</dbReference>
<dbReference type="AlphaFoldDB" id="A0A9W9V5Q9"/>